<reference evidence="2" key="1">
    <citation type="submission" date="2020-11" db="EMBL/GenBank/DDBJ databases">
        <authorList>
            <consortium name="DOE Joint Genome Institute"/>
            <person name="Ahrendt S."/>
            <person name="Riley R."/>
            <person name="Andreopoulos W."/>
            <person name="Labutti K."/>
            <person name="Pangilinan J."/>
            <person name="Ruiz-Duenas F.J."/>
            <person name="Barrasa J.M."/>
            <person name="Sanchez-Garcia M."/>
            <person name="Camarero S."/>
            <person name="Miyauchi S."/>
            <person name="Serrano A."/>
            <person name="Linde D."/>
            <person name="Babiker R."/>
            <person name="Drula E."/>
            <person name="Ayuso-Fernandez I."/>
            <person name="Pacheco R."/>
            <person name="Padilla G."/>
            <person name="Ferreira P."/>
            <person name="Barriuso J."/>
            <person name="Kellner H."/>
            <person name="Castanera R."/>
            <person name="Alfaro M."/>
            <person name="Ramirez L."/>
            <person name="Pisabarro A.G."/>
            <person name="Kuo A."/>
            <person name="Tritt A."/>
            <person name="Lipzen A."/>
            <person name="He G."/>
            <person name="Yan M."/>
            <person name="Ng V."/>
            <person name="Cullen D."/>
            <person name="Martin F."/>
            <person name="Rosso M.-N."/>
            <person name="Henrissat B."/>
            <person name="Hibbett D."/>
            <person name="Martinez A.T."/>
            <person name="Grigoriev I.V."/>
        </authorList>
    </citation>
    <scope>NUCLEOTIDE SEQUENCE</scope>
    <source>
        <strain evidence="2">AH 40177</strain>
    </source>
</reference>
<dbReference type="Gene3D" id="1.10.443.10">
    <property type="entry name" value="Intergrase catalytic core"/>
    <property type="match status" value="1"/>
</dbReference>
<sequence length="275" mass="30642">MGSTLPLKANVDVPASFSLFGYIDNKGIPQHMVKSVFLNFYDDIWENSSLMHVHGHSFCIGGAVELLIAGVTPKIVAAIGGWTSLAFLIYWRRFEEILPTHILKAYDNDQILRLKNSIDDFRTANKVSDNVIAPCINGIPEKVRRLVLKYDYVPLPLLLLANRRQSNQSTAFAFNATTGALTSSEAPADRTEEFALAPHDWQGCLESLVKAVVEIQGPVFGARWEAHAGNCVNIGRCVDWKLAMRYNADFRHAVSVDNRIDIGIYDQISGFQCWA</sequence>
<dbReference type="OrthoDB" id="3254696at2759"/>
<comment type="caution">
    <text evidence="2">The sequence shown here is derived from an EMBL/GenBank/DDBJ whole genome shotgun (WGS) entry which is preliminary data.</text>
</comment>
<keyword evidence="3" id="KW-1185">Reference proteome</keyword>
<dbReference type="InterPro" id="IPR011010">
    <property type="entry name" value="DNA_brk_join_enz"/>
</dbReference>
<protein>
    <submittedName>
        <fullName evidence="2">Uncharacterized protein</fullName>
    </submittedName>
</protein>
<evidence type="ECO:0000313" key="3">
    <source>
        <dbReference type="Proteomes" id="UP000772434"/>
    </source>
</evidence>
<accession>A0A9P5P9Q4</accession>
<dbReference type="Proteomes" id="UP000772434">
    <property type="component" value="Unassembled WGS sequence"/>
</dbReference>
<dbReference type="GO" id="GO:0003677">
    <property type="term" value="F:DNA binding"/>
    <property type="evidence" value="ECO:0007669"/>
    <property type="project" value="InterPro"/>
</dbReference>
<organism evidence="2 3">
    <name type="scientific">Rhodocollybia butyracea</name>
    <dbReference type="NCBI Taxonomy" id="206335"/>
    <lineage>
        <taxon>Eukaryota</taxon>
        <taxon>Fungi</taxon>
        <taxon>Dikarya</taxon>
        <taxon>Basidiomycota</taxon>
        <taxon>Agaricomycotina</taxon>
        <taxon>Agaricomycetes</taxon>
        <taxon>Agaricomycetidae</taxon>
        <taxon>Agaricales</taxon>
        <taxon>Marasmiineae</taxon>
        <taxon>Omphalotaceae</taxon>
        <taxon>Rhodocollybia</taxon>
    </lineage>
</organism>
<dbReference type="EMBL" id="JADNRY010000222">
    <property type="protein sequence ID" value="KAF9060891.1"/>
    <property type="molecule type" value="Genomic_DNA"/>
</dbReference>
<name>A0A9P5P9Q4_9AGAR</name>
<dbReference type="GO" id="GO:0015074">
    <property type="term" value="P:DNA integration"/>
    <property type="evidence" value="ECO:0007669"/>
    <property type="project" value="InterPro"/>
</dbReference>
<dbReference type="AlphaFoldDB" id="A0A9P5P9Q4"/>
<dbReference type="InterPro" id="IPR013762">
    <property type="entry name" value="Integrase-like_cat_sf"/>
</dbReference>
<dbReference type="GO" id="GO:0006310">
    <property type="term" value="P:DNA recombination"/>
    <property type="evidence" value="ECO:0007669"/>
    <property type="project" value="UniProtKB-KW"/>
</dbReference>
<proteinExistence type="predicted"/>
<keyword evidence="1" id="KW-0233">DNA recombination</keyword>
<evidence type="ECO:0000256" key="1">
    <source>
        <dbReference type="ARBA" id="ARBA00023172"/>
    </source>
</evidence>
<evidence type="ECO:0000313" key="2">
    <source>
        <dbReference type="EMBL" id="KAF9060891.1"/>
    </source>
</evidence>
<gene>
    <name evidence="2" type="ORF">BDP27DRAFT_1429529</name>
</gene>
<dbReference type="SUPFAM" id="SSF56349">
    <property type="entry name" value="DNA breaking-rejoining enzymes"/>
    <property type="match status" value="1"/>
</dbReference>